<dbReference type="EMBL" id="FNRL01000050">
    <property type="protein sequence ID" value="SEB11491.1"/>
    <property type="molecule type" value="Genomic_DNA"/>
</dbReference>
<dbReference type="AlphaFoldDB" id="A0A1H4GQ93"/>
<dbReference type="Proteomes" id="UP000199656">
    <property type="component" value="Unassembled WGS sequence"/>
</dbReference>
<gene>
    <name evidence="1" type="ORF">SAMN05660909_05589</name>
</gene>
<dbReference type="OrthoDB" id="644589at2"/>
<evidence type="ECO:0000313" key="2">
    <source>
        <dbReference type="Proteomes" id="UP000199656"/>
    </source>
</evidence>
<evidence type="ECO:0000313" key="1">
    <source>
        <dbReference type="EMBL" id="SEB11491.1"/>
    </source>
</evidence>
<organism evidence="1 2">
    <name type="scientific">Chitinophaga terrae</name>
    <name type="common">ex Kim and Jung 2007</name>
    <dbReference type="NCBI Taxonomy" id="408074"/>
    <lineage>
        <taxon>Bacteria</taxon>
        <taxon>Pseudomonadati</taxon>
        <taxon>Bacteroidota</taxon>
        <taxon>Chitinophagia</taxon>
        <taxon>Chitinophagales</taxon>
        <taxon>Chitinophagaceae</taxon>
        <taxon>Chitinophaga</taxon>
    </lineage>
</organism>
<sequence>MQQHYLLSYFEKLVRIDLKTQSQNNQQPDTKYLSAVISEATRQKEIFLQDFGRQLYSVGKKKQADWHVQSHQHLLIQLMDQAIEHLEAGDILNSTDPPPANTWRHLYRFLYLTLAEILSFIETEFPRHMDIECKIPDAYLYLVQGEFTTTMKLLQEKADEGQVDSLLVPVLHQPFEELLCAEHSRLFVSYSHLHYLTKLSKRIKKILDHSRRGQELTESIETELHFLNFNSVAYFLYWTGRTGREIELLPTSRERLSRLIYLQKKISQIHGKPGICLNRLHSSLQNQLLDWLAAEIAYHKEREIISLSGPSSSELDRWKDFKVQTRFSVPQMGAILKLLYDAGFYLNQNKTELLDFFSFFFTSVKQDTVSSQSLRSHFYKESAAVSKSIREILGELINVSHKGVSVLFYFAWNFYVFHDFLLSADGVVAL</sequence>
<dbReference type="RefSeq" id="WP_089766242.1">
    <property type="nucleotide sequence ID" value="NZ_BKAT01000073.1"/>
</dbReference>
<keyword evidence="2" id="KW-1185">Reference proteome</keyword>
<reference evidence="2" key="1">
    <citation type="submission" date="2016-10" db="EMBL/GenBank/DDBJ databases">
        <authorList>
            <person name="Varghese N."/>
            <person name="Submissions S."/>
        </authorList>
    </citation>
    <scope>NUCLEOTIDE SEQUENCE [LARGE SCALE GENOMIC DNA]</scope>
    <source>
        <strain evidence="2">DSM 23920</strain>
    </source>
</reference>
<dbReference type="STRING" id="408074.SAMN05660909_05589"/>
<protein>
    <submittedName>
        <fullName evidence="1">Uncharacterized protein</fullName>
    </submittedName>
</protein>
<name>A0A1H4GQ93_9BACT</name>
<proteinExistence type="predicted"/>
<accession>A0A1H4GQ93</accession>